<comment type="cofactor">
    <cofactor evidence="1">
        <name>L-ascorbate</name>
        <dbReference type="ChEBI" id="CHEBI:38290"/>
    </cofactor>
</comment>
<dbReference type="SMART" id="SM00702">
    <property type="entry name" value="P4Hc"/>
    <property type="match status" value="1"/>
</dbReference>
<keyword evidence="4" id="KW-0862">Zinc</keyword>
<evidence type="ECO:0000256" key="10">
    <source>
        <dbReference type="ARBA" id="ARBA00049134"/>
    </source>
</evidence>
<evidence type="ECO:0000256" key="12">
    <source>
        <dbReference type="SAM" id="Coils"/>
    </source>
</evidence>
<evidence type="ECO:0000259" key="13">
    <source>
        <dbReference type="PROSITE" id="PS50865"/>
    </source>
</evidence>
<dbReference type="PROSITE" id="PS51471">
    <property type="entry name" value="FE2OG_OXY"/>
    <property type="match status" value="1"/>
</dbReference>
<keyword evidence="7" id="KW-0560">Oxidoreductase</keyword>
<evidence type="ECO:0000256" key="5">
    <source>
        <dbReference type="ARBA" id="ARBA00022896"/>
    </source>
</evidence>
<evidence type="ECO:0000256" key="11">
    <source>
        <dbReference type="PROSITE-ProRule" id="PRU00134"/>
    </source>
</evidence>
<dbReference type="InterPro" id="IPR044862">
    <property type="entry name" value="Pro_4_hyd_alph_FE2OG_OXY"/>
</dbReference>
<dbReference type="Proteomes" id="UP000005408">
    <property type="component" value="Unassembled WGS sequence"/>
</dbReference>
<sequence length="511" mass="58352">MLLPYPVGYRNRPRCAEWDAKTNQDLRCVVCDSKENLKRCTRCKGVVYCCRQHQIQDWPSHKVACTPTQRTEPKKKVVEVTTDTCESNKNNASKLEISPNDVTGNNTDVTEFDARPFRDVIFKKPRSYDVDSLAEFVIRYLNKNNFCVVDGVFSNKHLQKVLNEIKSLNSNGYLKVGRLSGGRTSGQDAFKLTKTEVRNDTIYWAEGTESRHPNVNKVVQKMDSVLSALNSHLQGEYYINGRTKAMVACYPGNGSYYRRHVDNPNGDGRVITCILYLNKDWNAKEDGGILRIFSAQDESCYVDVSPEYNRMLFFWSDRRNPHEVQPAFRTRYAITVWFFDKTERERAKEESALEGISTMKNELVVLDLERIENEKTQLEKKIEQEAKKAIESLTQGELQALADLVKGHEEPKVVLTQMGISPSIQDPLLKVLEEVKASSSLKNVKTSTFHSAEENHTALPKRDRLQLVRFVVTEGACAGWVRFHASIQKILKVSGYRYTAQGNTPQNHFDT</sequence>
<evidence type="ECO:0000313" key="15">
    <source>
        <dbReference type="EnsemblMetazoa" id="G12327.8:cds"/>
    </source>
</evidence>
<feature type="domain" description="MYND-type" evidence="13">
    <location>
        <begin position="28"/>
        <end position="65"/>
    </location>
</feature>
<evidence type="ECO:0000256" key="7">
    <source>
        <dbReference type="ARBA" id="ARBA00023002"/>
    </source>
</evidence>
<evidence type="ECO:0000256" key="9">
    <source>
        <dbReference type="ARBA" id="ARBA00039004"/>
    </source>
</evidence>
<evidence type="ECO:0000256" key="1">
    <source>
        <dbReference type="ARBA" id="ARBA00001961"/>
    </source>
</evidence>
<keyword evidence="8" id="KW-0408">Iron</keyword>
<keyword evidence="3 11" id="KW-0863">Zinc-finger</keyword>
<evidence type="ECO:0000256" key="6">
    <source>
        <dbReference type="ARBA" id="ARBA00022964"/>
    </source>
</evidence>
<protein>
    <recommendedName>
        <fullName evidence="9">hypoxia-inducible factor-proline dioxygenase</fullName>
        <ecNumber evidence="9">1.14.11.29</ecNumber>
    </recommendedName>
</protein>
<dbReference type="Pfam" id="PF13640">
    <property type="entry name" value="2OG-FeII_Oxy_3"/>
    <property type="match status" value="1"/>
</dbReference>
<dbReference type="InterPro" id="IPR002893">
    <property type="entry name" value="Znf_MYND"/>
</dbReference>
<keyword evidence="2" id="KW-0479">Metal-binding</keyword>
<keyword evidence="6" id="KW-0223">Dioxygenase</keyword>
<keyword evidence="12" id="KW-0175">Coiled coil</keyword>
<evidence type="ECO:0000256" key="3">
    <source>
        <dbReference type="ARBA" id="ARBA00022771"/>
    </source>
</evidence>
<dbReference type="PROSITE" id="PS50865">
    <property type="entry name" value="ZF_MYND_2"/>
    <property type="match status" value="1"/>
</dbReference>
<evidence type="ECO:0000313" key="16">
    <source>
        <dbReference type="Proteomes" id="UP000005408"/>
    </source>
</evidence>
<organism evidence="15 16">
    <name type="scientific">Magallana gigas</name>
    <name type="common">Pacific oyster</name>
    <name type="synonym">Crassostrea gigas</name>
    <dbReference type="NCBI Taxonomy" id="29159"/>
    <lineage>
        <taxon>Eukaryota</taxon>
        <taxon>Metazoa</taxon>
        <taxon>Spiralia</taxon>
        <taxon>Lophotrochozoa</taxon>
        <taxon>Mollusca</taxon>
        <taxon>Bivalvia</taxon>
        <taxon>Autobranchia</taxon>
        <taxon>Pteriomorphia</taxon>
        <taxon>Ostreida</taxon>
        <taxon>Ostreoidea</taxon>
        <taxon>Ostreidae</taxon>
        <taxon>Magallana</taxon>
    </lineage>
</organism>
<accession>A0A8W8I341</accession>
<feature type="domain" description="Fe2OG dioxygenase" evidence="14">
    <location>
        <begin position="241"/>
        <end position="340"/>
    </location>
</feature>
<dbReference type="Gene3D" id="6.10.140.2220">
    <property type="match status" value="1"/>
</dbReference>
<dbReference type="Pfam" id="PF01753">
    <property type="entry name" value="zf-MYND"/>
    <property type="match status" value="1"/>
</dbReference>
<keyword evidence="5" id="KW-0847">Vitamin C</keyword>
<reference evidence="15" key="1">
    <citation type="submission" date="2022-08" db="UniProtKB">
        <authorList>
            <consortium name="EnsemblMetazoa"/>
        </authorList>
    </citation>
    <scope>IDENTIFICATION</scope>
    <source>
        <strain evidence="15">05x7-T-G4-1.051#20</strain>
    </source>
</reference>
<keyword evidence="16" id="KW-1185">Reference proteome</keyword>
<dbReference type="InterPro" id="IPR005123">
    <property type="entry name" value="Oxoglu/Fe-dep_dioxygenase_dom"/>
</dbReference>
<feature type="coiled-coil region" evidence="12">
    <location>
        <begin position="361"/>
        <end position="388"/>
    </location>
</feature>
<dbReference type="EC" id="1.14.11.29" evidence="9"/>
<name>A0A8W8I341_MAGGI</name>
<dbReference type="PANTHER" id="PTHR12907:SF26">
    <property type="entry name" value="HIF PROLYL HYDROXYLASE, ISOFORM C"/>
    <property type="match status" value="1"/>
</dbReference>
<evidence type="ECO:0000256" key="2">
    <source>
        <dbReference type="ARBA" id="ARBA00022723"/>
    </source>
</evidence>
<dbReference type="GO" id="GO:0008198">
    <property type="term" value="F:ferrous iron binding"/>
    <property type="evidence" value="ECO:0007669"/>
    <property type="project" value="TreeGrafter"/>
</dbReference>
<dbReference type="GO" id="GO:0031418">
    <property type="term" value="F:L-ascorbic acid binding"/>
    <property type="evidence" value="ECO:0007669"/>
    <property type="project" value="UniProtKB-KW"/>
</dbReference>
<dbReference type="InterPro" id="IPR051559">
    <property type="entry name" value="HIF_prolyl_hydroxylases"/>
</dbReference>
<dbReference type="PANTHER" id="PTHR12907">
    <property type="entry name" value="EGL NINE HOMOLOG-RELATED"/>
    <property type="match status" value="1"/>
</dbReference>
<proteinExistence type="predicted"/>
<evidence type="ECO:0000256" key="4">
    <source>
        <dbReference type="ARBA" id="ARBA00022833"/>
    </source>
</evidence>
<comment type="catalytic activity">
    <reaction evidence="10">
        <text>L-prolyl-[hypoxia-inducible factor alpha subunit] + 2-oxoglutarate + O2 = trans-4-hydroxy-L-prolyl-[hypoxia-inducible factor alpha subunit] + succinate + CO2</text>
        <dbReference type="Rhea" id="RHEA:48400"/>
        <dbReference type="Rhea" id="RHEA-COMP:12093"/>
        <dbReference type="Rhea" id="RHEA-COMP:12094"/>
        <dbReference type="ChEBI" id="CHEBI:15379"/>
        <dbReference type="ChEBI" id="CHEBI:16526"/>
        <dbReference type="ChEBI" id="CHEBI:16810"/>
        <dbReference type="ChEBI" id="CHEBI:30031"/>
        <dbReference type="ChEBI" id="CHEBI:50342"/>
        <dbReference type="ChEBI" id="CHEBI:61965"/>
        <dbReference type="EC" id="1.14.11.29"/>
    </reaction>
</comment>
<evidence type="ECO:0000256" key="8">
    <source>
        <dbReference type="ARBA" id="ARBA00023004"/>
    </source>
</evidence>
<dbReference type="InterPro" id="IPR006620">
    <property type="entry name" value="Pro_4_hyd_alph"/>
</dbReference>
<dbReference type="GO" id="GO:0160082">
    <property type="term" value="F:hypoxia-inducible factor-proline dioxygenase activity"/>
    <property type="evidence" value="ECO:0007669"/>
    <property type="project" value="UniProtKB-EC"/>
</dbReference>
<evidence type="ECO:0000259" key="14">
    <source>
        <dbReference type="PROSITE" id="PS51471"/>
    </source>
</evidence>
<dbReference type="EnsemblMetazoa" id="G12327.8">
    <property type="protein sequence ID" value="G12327.8:cds"/>
    <property type="gene ID" value="G12327"/>
</dbReference>
<dbReference type="PROSITE" id="PS01360">
    <property type="entry name" value="ZF_MYND_1"/>
    <property type="match status" value="1"/>
</dbReference>
<dbReference type="SUPFAM" id="SSF144232">
    <property type="entry name" value="HIT/MYND zinc finger-like"/>
    <property type="match status" value="1"/>
</dbReference>
<dbReference type="GO" id="GO:0008270">
    <property type="term" value="F:zinc ion binding"/>
    <property type="evidence" value="ECO:0007669"/>
    <property type="project" value="UniProtKB-KW"/>
</dbReference>
<dbReference type="GO" id="GO:0071456">
    <property type="term" value="P:cellular response to hypoxia"/>
    <property type="evidence" value="ECO:0007669"/>
    <property type="project" value="TreeGrafter"/>
</dbReference>
<dbReference type="AlphaFoldDB" id="A0A8W8I341"/>
<dbReference type="Gene3D" id="2.60.120.620">
    <property type="entry name" value="q2cbj1_9rhob like domain"/>
    <property type="match status" value="1"/>
</dbReference>